<protein>
    <submittedName>
        <fullName evidence="3">Uncharacterized protein</fullName>
    </submittedName>
</protein>
<feature type="region of interest" description="Disordered" evidence="1">
    <location>
        <begin position="432"/>
        <end position="520"/>
    </location>
</feature>
<feature type="transmembrane region" description="Helical" evidence="2">
    <location>
        <begin position="54"/>
        <end position="76"/>
    </location>
</feature>
<dbReference type="RefSeq" id="XP_025466962.1">
    <property type="nucleotide sequence ID" value="XM_025614545.1"/>
</dbReference>
<evidence type="ECO:0000256" key="2">
    <source>
        <dbReference type="SAM" id="Phobius"/>
    </source>
</evidence>
<keyword evidence="2" id="KW-0812">Transmembrane</keyword>
<feature type="transmembrane region" description="Helical" evidence="2">
    <location>
        <begin position="21"/>
        <end position="42"/>
    </location>
</feature>
<evidence type="ECO:0000313" key="3">
    <source>
        <dbReference type="EMBL" id="PWY86371.1"/>
    </source>
</evidence>
<sequence>MFTRSITSRRGGAWTRVVIFISLHVMLLESLIEWALVLYLYAIRHVDSKMTPSLILALVASFFTVPLVALHSLLAWQYNRVLGFASQKALLHAACTYIVRLTVITWVAASVAGLVVVSQQTFCLADDGSGNFWKIGISCALHRAAVIVSILSFVTVCLFFCSRKLSERPYDISLLGIYRQESSICDDKISSSSTLASHISLENDIYTVCRRPDVTYGKDLYLLSSSNSIRKSGSLQQPDSLHMRPHLKLDTQCEADSAELFSGTTLSVNGTPSKKSFRDLSSSDIYSNISRTPTKSTYEPYRPALVAELSGSPTVNHGHKRHKSSGSSFRRFLPKVFAPPISLSADPQIRALADPNNPTDIEQQAANIEPPPTPKKEYAPGHPLASSPVEKSLIPITSVVTNHELEANQPEESTMPRSMSINSAEAPEVVVPEPLRVHRSNTSQTAPIPGPSHRSRPSIPPVPRNPLVQPNPSYRRHPLEQGHPRRQSTRRHSGRQRQVYRFEPCQIPRHTQSQYHPQQNRYSRRAYFDTTRRMPSQRRRSDVEIVYSSTRRPRSNTCGGMSTLSGPLDCIRETGASVDEAPCDIFSEGNTYRGTTRTNSMHGY</sequence>
<proteinExistence type="predicted"/>
<gene>
    <name evidence="3" type="ORF">BO94DRAFT_566214</name>
</gene>
<feature type="compositionally biased region" description="Polar residues" evidence="1">
    <location>
        <begin position="356"/>
        <end position="366"/>
    </location>
</feature>
<organism evidence="3 4">
    <name type="scientific">Aspergillus sclerotioniger CBS 115572</name>
    <dbReference type="NCBI Taxonomy" id="1450535"/>
    <lineage>
        <taxon>Eukaryota</taxon>
        <taxon>Fungi</taxon>
        <taxon>Dikarya</taxon>
        <taxon>Ascomycota</taxon>
        <taxon>Pezizomycotina</taxon>
        <taxon>Eurotiomycetes</taxon>
        <taxon>Eurotiomycetidae</taxon>
        <taxon>Eurotiales</taxon>
        <taxon>Aspergillaceae</taxon>
        <taxon>Aspergillus</taxon>
        <taxon>Aspergillus subgen. Circumdati</taxon>
    </lineage>
</organism>
<comment type="caution">
    <text evidence="3">The sequence shown here is derived from an EMBL/GenBank/DDBJ whole genome shotgun (WGS) entry which is preliminary data.</text>
</comment>
<name>A0A317WKY6_9EURO</name>
<feature type="compositionally biased region" description="Polar residues" evidence="1">
    <location>
        <begin position="509"/>
        <end position="520"/>
    </location>
</feature>
<dbReference type="STRING" id="1450535.A0A317WKY6"/>
<accession>A0A317WKY6</accession>
<feature type="transmembrane region" description="Helical" evidence="2">
    <location>
        <begin position="97"/>
        <end position="120"/>
    </location>
</feature>
<reference evidence="3 4" key="1">
    <citation type="submission" date="2016-12" db="EMBL/GenBank/DDBJ databases">
        <title>The genomes of Aspergillus section Nigri reveals drivers in fungal speciation.</title>
        <authorList>
            <consortium name="DOE Joint Genome Institute"/>
            <person name="Vesth T.C."/>
            <person name="Nybo J."/>
            <person name="Theobald S."/>
            <person name="Brandl J."/>
            <person name="Frisvad J.C."/>
            <person name="Nielsen K.F."/>
            <person name="Lyhne E.K."/>
            <person name="Kogle M.E."/>
            <person name="Kuo A."/>
            <person name="Riley R."/>
            <person name="Clum A."/>
            <person name="Nolan M."/>
            <person name="Lipzen A."/>
            <person name="Salamov A."/>
            <person name="Henrissat B."/>
            <person name="Wiebenga A."/>
            <person name="De Vries R.P."/>
            <person name="Grigoriev I.V."/>
            <person name="Mortensen U.H."/>
            <person name="Andersen M.R."/>
            <person name="Baker S.E."/>
        </authorList>
    </citation>
    <scope>NUCLEOTIDE SEQUENCE [LARGE SCALE GENOMIC DNA]</scope>
    <source>
        <strain evidence="3 4">CBS 115572</strain>
    </source>
</reference>
<dbReference type="OrthoDB" id="4226885at2759"/>
<keyword evidence="4" id="KW-1185">Reference proteome</keyword>
<keyword evidence="2" id="KW-0472">Membrane</keyword>
<evidence type="ECO:0000256" key="1">
    <source>
        <dbReference type="SAM" id="MobiDB-lite"/>
    </source>
</evidence>
<dbReference type="EMBL" id="MSFK01000015">
    <property type="protein sequence ID" value="PWY86371.1"/>
    <property type="molecule type" value="Genomic_DNA"/>
</dbReference>
<evidence type="ECO:0000313" key="4">
    <source>
        <dbReference type="Proteomes" id="UP000246702"/>
    </source>
</evidence>
<dbReference type="AlphaFoldDB" id="A0A317WKY6"/>
<keyword evidence="2" id="KW-1133">Transmembrane helix</keyword>
<feature type="compositionally biased region" description="Basic residues" evidence="1">
    <location>
        <begin position="484"/>
        <end position="495"/>
    </location>
</feature>
<feature type="transmembrane region" description="Helical" evidence="2">
    <location>
        <begin position="140"/>
        <end position="161"/>
    </location>
</feature>
<dbReference type="Proteomes" id="UP000246702">
    <property type="component" value="Unassembled WGS sequence"/>
</dbReference>
<dbReference type="GeneID" id="37116688"/>
<feature type="region of interest" description="Disordered" evidence="1">
    <location>
        <begin position="352"/>
        <end position="388"/>
    </location>
</feature>